<comment type="caution">
    <text evidence="2">The sequence shown here is derived from an EMBL/GenBank/DDBJ whole genome shotgun (WGS) entry which is preliminary data.</text>
</comment>
<evidence type="ECO:0000313" key="2">
    <source>
        <dbReference type="EMBL" id="KAG6506559.1"/>
    </source>
</evidence>
<evidence type="ECO:0000256" key="1">
    <source>
        <dbReference type="SAM" id="SignalP"/>
    </source>
</evidence>
<protein>
    <submittedName>
        <fullName evidence="2">Uncharacterized protein</fullName>
    </submittedName>
</protein>
<keyword evidence="1" id="KW-0732">Signal</keyword>
<dbReference type="EMBL" id="JACMSC010000009">
    <property type="protein sequence ID" value="KAG6506559.1"/>
    <property type="molecule type" value="Genomic_DNA"/>
</dbReference>
<organism evidence="2 3">
    <name type="scientific">Zingiber officinale</name>
    <name type="common">Ginger</name>
    <name type="synonym">Amomum zingiber</name>
    <dbReference type="NCBI Taxonomy" id="94328"/>
    <lineage>
        <taxon>Eukaryota</taxon>
        <taxon>Viridiplantae</taxon>
        <taxon>Streptophyta</taxon>
        <taxon>Embryophyta</taxon>
        <taxon>Tracheophyta</taxon>
        <taxon>Spermatophyta</taxon>
        <taxon>Magnoliopsida</taxon>
        <taxon>Liliopsida</taxon>
        <taxon>Zingiberales</taxon>
        <taxon>Zingiberaceae</taxon>
        <taxon>Zingiber</taxon>
    </lineage>
</organism>
<accession>A0A8J5GUI2</accession>
<dbReference type="Gene3D" id="3.40.50.1820">
    <property type="entry name" value="alpha/beta hydrolase"/>
    <property type="match status" value="1"/>
</dbReference>
<dbReference type="PANTHER" id="PTHR46234">
    <property type="entry name" value="ALPHA/BETA-HYDROLASES SUPERFAMILY PROTEIN"/>
    <property type="match status" value="1"/>
</dbReference>
<name>A0A8J5GUI2_ZINOF</name>
<keyword evidence="3" id="KW-1185">Reference proteome</keyword>
<gene>
    <name evidence="2" type="ORF">ZIOFF_031883</name>
</gene>
<proteinExistence type="predicted"/>
<reference evidence="2 3" key="1">
    <citation type="submission" date="2020-08" db="EMBL/GenBank/DDBJ databases">
        <title>Plant Genome Project.</title>
        <authorList>
            <person name="Zhang R.-G."/>
        </authorList>
    </citation>
    <scope>NUCLEOTIDE SEQUENCE [LARGE SCALE GENOMIC DNA]</scope>
    <source>
        <tissue evidence="2">Rhizome</tissue>
    </source>
</reference>
<evidence type="ECO:0000313" key="3">
    <source>
        <dbReference type="Proteomes" id="UP000734854"/>
    </source>
</evidence>
<dbReference type="Proteomes" id="UP000734854">
    <property type="component" value="Unassembled WGS sequence"/>
</dbReference>
<feature type="signal peptide" evidence="1">
    <location>
        <begin position="1"/>
        <end position="25"/>
    </location>
</feature>
<dbReference type="AlphaFoldDB" id="A0A8J5GUI2"/>
<feature type="chain" id="PRO_5035147922" evidence="1">
    <location>
        <begin position="26"/>
        <end position="172"/>
    </location>
</feature>
<sequence>MHHAGSLPQVRKAISFSLFPVLSVSFKVGCAGCANVVNRIRGVLGGRGDFRAIREMNYRSSSISSAAKASARAFDFGRTHVVRPKGRHLATVVWLHGLGDNGARIHACSPDADMFVILLLRKLVIYTICARKGRSVMQWTKKVKVAVGTASGIAYLHEDCNFYFLSCSTQLC</sequence>
<dbReference type="InterPro" id="IPR029058">
    <property type="entry name" value="AB_hydrolase_fold"/>
</dbReference>